<name>A0A2R7Y5M9_9ARCH</name>
<dbReference type="Pfam" id="PF13023">
    <property type="entry name" value="HD_3"/>
    <property type="match status" value="1"/>
</dbReference>
<organism evidence="9 10">
    <name type="scientific">Candidatus Terraquivivens tikiterensis</name>
    <dbReference type="NCBI Taxonomy" id="1980982"/>
    <lineage>
        <taxon>Archaea</taxon>
        <taxon>Nitrososphaerota</taxon>
        <taxon>Candidatus Wolframiiraptoraceae</taxon>
        <taxon>Candidatus Terraquivivens</taxon>
    </lineage>
</organism>
<comment type="cofactor">
    <cofactor evidence="3">
        <name>Co(2+)</name>
        <dbReference type="ChEBI" id="CHEBI:48828"/>
    </cofactor>
</comment>
<comment type="catalytic activity">
    <reaction evidence="1">
        <text>a 2'-deoxyribonucleoside 5'-phosphate + H2O = a 2'-deoxyribonucleoside + phosphate</text>
        <dbReference type="Rhea" id="RHEA:36167"/>
        <dbReference type="ChEBI" id="CHEBI:15377"/>
        <dbReference type="ChEBI" id="CHEBI:18274"/>
        <dbReference type="ChEBI" id="CHEBI:43474"/>
        <dbReference type="ChEBI" id="CHEBI:65317"/>
        <dbReference type="EC" id="3.1.3.89"/>
    </reaction>
</comment>
<protein>
    <recommendedName>
        <fullName evidence="5">5'-deoxynucleotidase</fullName>
        <ecNumber evidence="5">3.1.3.89</ecNumber>
    </recommendedName>
</protein>
<comment type="subunit">
    <text evidence="4">Homodimer.</text>
</comment>
<evidence type="ECO:0000256" key="3">
    <source>
        <dbReference type="ARBA" id="ARBA00001941"/>
    </source>
</evidence>
<evidence type="ECO:0000259" key="8">
    <source>
        <dbReference type="SMART" id="SM00471"/>
    </source>
</evidence>
<dbReference type="PANTHER" id="PTHR11845">
    <property type="entry name" value="5'-DEOXYNUCLEOTIDASE HDDC2"/>
    <property type="match status" value="1"/>
</dbReference>
<dbReference type="SMART" id="SM00471">
    <property type="entry name" value="HDc"/>
    <property type="match status" value="1"/>
</dbReference>
<proteinExistence type="predicted"/>
<dbReference type="InterPro" id="IPR039356">
    <property type="entry name" value="YfbR/HDDC2"/>
</dbReference>
<dbReference type="EMBL" id="NDWU01000007">
    <property type="protein sequence ID" value="PUA32689.1"/>
    <property type="molecule type" value="Genomic_DNA"/>
</dbReference>
<keyword evidence="7" id="KW-0378">Hydrolase</keyword>
<evidence type="ECO:0000256" key="2">
    <source>
        <dbReference type="ARBA" id="ARBA00001936"/>
    </source>
</evidence>
<gene>
    <name evidence="9" type="ORF">B9J98_03705</name>
</gene>
<dbReference type="PANTHER" id="PTHR11845:SF13">
    <property type="entry name" value="5'-DEOXYNUCLEOTIDASE HDDC2"/>
    <property type="match status" value="1"/>
</dbReference>
<dbReference type="EC" id="3.1.3.89" evidence="5"/>
<dbReference type="CDD" id="cd00077">
    <property type="entry name" value="HDc"/>
    <property type="match status" value="1"/>
</dbReference>
<evidence type="ECO:0000256" key="1">
    <source>
        <dbReference type="ARBA" id="ARBA00001638"/>
    </source>
</evidence>
<reference evidence="9 10" key="1">
    <citation type="submission" date="2017-04" db="EMBL/GenBank/DDBJ databases">
        <title>Draft Aigarchaeota genome from a New Zealand hot spring.</title>
        <authorList>
            <person name="Reysenbach A.-L."/>
            <person name="Donaho J.A."/>
            <person name="Gerhart J."/>
            <person name="Kelley J.F."/>
            <person name="Kouba K."/>
            <person name="Podar M."/>
            <person name="Stott M."/>
        </authorList>
    </citation>
    <scope>NUCLEOTIDE SEQUENCE [LARGE SCALE GENOMIC DNA]</scope>
    <source>
        <strain evidence="9">NZ13_MG1</strain>
    </source>
</reference>
<feature type="domain" description="HD/PDEase" evidence="8">
    <location>
        <begin position="32"/>
        <end position="150"/>
    </location>
</feature>
<dbReference type="Gene3D" id="1.10.3210.10">
    <property type="entry name" value="Hypothetical protein af1432"/>
    <property type="match status" value="1"/>
</dbReference>
<dbReference type="GO" id="GO:0005737">
    <property type="term" value="C:cytoplasm"/>
    <property type="evidence" value="ECO:0007669"/>
    <property type="project" value="TreeGrafter"/>
</dbReference>
<dbReference type="SUPFAM" id="SSF109604">
    <property type="entry name" value="HD-domain/PDEase-like"/>
    <property type="match status" value="1"/>
</dbReference>
<keyword evidence="6" id="KW-0479">Metal-binding</keyword>
<evidence type="ECO:0000256" key="4">
    <source>
        <dbReference type="ARBA" id="ARBA00011738"/>
    </source>
</evidence>
<evidence type="ECO:0000256" key="7">
    <source>
        <dbReference type="ARBA" id="ARBA00022801"/>
    </source>
</evidence>
<accession>A0A2R7Y5M9</accession>
<evidence type="ECO:0000256" key="5">
    <source>
        <dbReference type="ARBA" id="ARBA00012964"/>
    </source>
</evidence>
<evidence type="ECO:0000313" key="10">
    <source>
        <dbReference type="Proteomes" id="UP000244066"/>
    </source>
</evidence>
<dbReference type="InterPro" id="IPR003607">
    <property type="entry name" value="HD/PDEase_dom"/>
</dbReference>
<evidence type="ECO:0000313" key="9">
    <source>
        <dbReference type="EMBL" id="PUA32689.1"/>
    </source>
</evidence>
<comment type="caution">
    <text evidence="9">The sequence shown here is derived from an EMBL/GenBank/DDBJ whole genome shotgun (WGS) entry which is preliminary data.</text>
</comment>
<dbReference type="InterPro" id="IPR006674">
    <property type="entry name" value="HD_domain"/>
</dbReference>
<comment type="cofactor">
    <cofactor evidence="2">
        <name>Mn(2+)</name>
        <dbReference type="ChEBI" id="CHEBI:29035"/>
    </cofactor>
</comment>
<evidence type="ECO:0000256" key="6">
    <source>
        <dbReference type="ARBA" id="ARBA00022723"/>
    </source>
</evidence>
<dbReference type="GO" id="GO:0046872">
    <property type="term" value="F:metal ion binding"/>
    <property type="evidence" value="ECO:0007669"/>
    <property type="project" value="UniProtKB-KW"/>
</dbReference>
<dbReference type="AlphaFoldDB" id="A0A2R7Y5M9"/>
<dbReference type="GO" id="GO:0002953">
    <property type="term" value="F:5'-deoxynucleotidase activity"/>
    <property type="evidence" value="ECO:0007669"/>
    <property type="project" value="UniProtKB-EC"/>
</dbReference>
<sequence>MALPERLLKFIEHAYTLKEIRRRGWTRRGIPRVESVAEHTFGLALLSMLMADLRGLDAERSIRMALLHDLCESITGDLTPKDRARLGPEKSVEEEKRAIELLLSYLPPELAEGYLDVWKEYNAGYTAEARLVKELDRLERALQAIRYARRKRLRKALKPFWEEFLSISQDGLLRSIVQRAVKGSEPNLTP</sequence>
<dbReference type="Proteomes" id="UP000244066">
    <property type="component" value="Unassembled WGS sequence"/>
</dbReference>